<keyword evidence="5" id="KW-1185">Reference proteome</keyword>
<dbReference type="PROSITE" id="PS50110">
    <property type="entry name" value="RESPONSE_REGULATORY"/>
    <property type="match status" value="1"/>
</dbReference>
<dbReference type="AlphaFoldDB" id="A0AA42BQG0"/>
<evidence type="ECO:0000256" key="2">
    <source>
        <dbReference type="PROSITE-ProRule" id="PRU00169"/>
    </source>
</evidence>
<protein>
    <submittedName>
        <fullName evidence="4">Response regulator</fullName>
    </submittedName>
</protein>
<comment type="caution">
    <text evidence="4">The sequence shown here is derived from an EMBL/GenBank/DDBJ whole genome shotgun (WGS) entry which is preliminary data.</text>
</comment>
<dbReference type="Proteomes" id="UP001165413">
    <property type="component" value="Unassembled WGS sequence"/>
</dbReference>
<dbReference type="InterPro" id="IPR050595">
    <property type="entry name" value="Bact_response_regulator"/>
</dbReference>
<organism evidence="4 5">
    <name type="scientific">Opacimonas viscosa</name>
    <dbReference type="NCBI Taxonomy" id="2961944"/>
    <lineage>
        <taxon>Bacteria</taxon>
        <taxon>Pseudomonadati</taxon>
        <taxon>Pseudomonadota</taxon>
        <taxon>Gammaproteobacteria</taxon>
        <taxon>Alteromonadales</taxon>
        <taxon>Alteromonadaceae</taxon>
        <taxon>Opacimonas</taxon>
    </lineage>
</organism>
<reference evidence="4" key="1">
    <citation type="submission" date="2022-07" db="EMBL/GenBank/DDBJ databases">
        <title>Characterization of the Novel Bacterium Alteromonas immobilis LMIT006 and Alteromonas gregis LMIT007.</title>
        <authorList>
            <person name="Lin X."/>
        </authorList>
    </citation>
    <scope>NUCLEOTIDE SEQUENCE</scope>
    <source>
        <strain evidence="4">LMIT007</strain>
    </source>
</reference>
<feature type="modified residue" description="4-aspartylphosphate" evidence="2">
    <location>
        <position position="52"/>
    </location>
</feature>
<dbReference type="RefSeq" id="WP_254101786.1">
    <property type="nucleotide sequence ID" value="NZ_JANATA010000021.1"/>
</dbReference>
<dbReference type="Pfam" id="PF00072">
    <property type="entry name" value="Response_reg"/>
    <property type="match status" value="1"/>
</dbReference>
<sequence>MKRILIVDDSPTMLMSMEGVLKRNGYAVETATSAKQAISKAPNFKPDLMITDLNMPEMNGIELIKELKRTPAMRFKPMLMLTTESQQAKRDEAKRAGATGWLVKPVQPDELTGVVKKVLPA</sequence>
<keyword evidence="1 2" id="KW-0597">Phosphoprotein</keyword>
<evidence type="ECO:0000256" key="1">
    <source>
        <dbReference type="ARBA" id="ARBA00022553"/>
    </source>
</evidence>
<feature type="domain" description="Response regulatory" evidence="3">
    <location>
        <begin position="3"/>
        <end position="119"/>
    </location>
</feature>
<evidence type="ECO:0000313" key="4">
    <source>
        <dbReference type="EMBL" id="MCP3429446.1"/>
    </source>
</evidence>
<dbReference type="PANTHER" id="PTHR44591">
    <property type="entry name" value="STRESS RESPONSE REGULATOR PROTEIN 1"/>
    <property type="match status" value="1"/>
</dbReference>
<dbReference type="GO" id="GO:0000160">
    <property type="term" value="P:phosphorelay signal transduction system"/>
    <property type="evidence" value="ECO:0007669"/>
    <property type="project" value="InterPro"/>
</dbReference>
<proteinExistence type="predicted"/>
<dbReference type="Gene3D" id="3.40.50.2300">
    <property type="match status" value="1"/>
</dbReference>
<evidence type="ECO:0000259" key="3">
    <source>
        <dbReference type="PROSITE" id="PS50110"/>
    </source>
</evidence>
<dbReference type="SMART" id="SM00448">
    <property type="entry name" value="REC"/>
    <property type="match status" value="1"/>
</dbReference>
<name>A0AA42BQG0_9ALTE</name>
<gene>
    <name evidence="4" type="ORF">NLF92_10865</name>
</gene>
<dbReference type="InterPro" id="IPR001789">
    <property type="entry name" value="Sig_transdc_resp-reg_receiver"/>
</dbReference>
<evidence type="ECO:0000313" key="5">
    <source>
        <dbReference type="Proteomes" id="UP001165413"/>
    </source>
</evidence>
<dbReference type="EMBL" id="JANATA010000021">
    <property type="protein sequence ID" value="MCP3429446.1"/>
    <property type="molecule type" value="Genomic_DNA"/>
</dbReference>
<accession>A0AA42BQG0</accession>
<dbReference type="SUPFAM" id="SSF52172">
    <property type="entry name" value="CheY-like"/>
    <property type="match status" value="1"/>
</dbReference>
<dbReference type="InterPro" id="IPR011006">
    <property type="entry name" value="CheY-like_superfamily"/>
</dbReference>
<dbReference type="PANTHER" id="PTHR44591:SF25">
    <property type="entry name" value="CHEMOTAXIS TWO-COMPONENT RESPONSE REGULATOR"/>
    <property type="match status" value="1"/>
</dbReference>